<dbReference type="PANTHER" id="PTHR46157">
    <property type="entry name" value="K(+) EFFLUX ANTIPORTER 3, CHLOROPLASTIC"/>
    <property type="match status" value="1"/>
</dbReference>
<dbReference type="InterPro" id="IPR006153">
    <property type="entry name" value="Cation/H_exchanger_TM"/>
</dbReference>
<dbReference type="GO" id="GO:1902600">
    <property type="term" value="P:proton transmembrane transport"/>
    <property type="evidence" value="ECO:0007669"/>
    <property type="project" value="InterPro"/>
</dbReference>
<name>T1AJY9_9ZZZZ</name>
<dbReference type="Pfam" id="PF00999">
    <property type="entry name" value="Na_H_Exchanger"/>
    <property type="match status" value="1"/>
</dbReference>
<keyword evidence="4 5" id="KW-0472">Membrane</keyword>
<evidence type="ECO:0000259" key="6">
    <source>
        <dbReference type="Pfam" id="PF00999"/>
    </source>
</evidence>
<sequence length="84" mass="8689">RRAVKVIAGSAAGRIVHSHSLLLPLLIFLLAIVIAVPLASRLRLGAVLGYLGAGMLIGPHGLGWVRGGSTLDTLSELGVVLLLF</sequence>
<dbReference type="AlphaFoldDB" id="T1AJY9"/>
<dbReference type="Gene3D" id="1.20.1530.20">
    <property type="match status" value="1"/>
</dbReference>
<feature type="transmembrane region" description="Helical" evidence="5">
    <location>
        <begin position="46"/>
        <end position="65"/>
    </location>
</feature>
<dbReference type="PANTHER" id="PTHR46157:SF4">
    <property type="entry name" value="K(+) EFFLUX ANTIPORTER 3, CHLOROPLASTIC"/>
    <property type="match status" value="1"/>
</dbReference>
<keyword evidence="2 5" id="KW-0812">Transmembrane</keyword>
<reference evidence="7" key="2">
    <citation type="journal article" date="2014" name="ISME J.">
        <title>Microbial stratification in low pH oxic and suboxic macroscopic growths along an acid mine drainage.</title>
        <authorList>
            <person name="Mendez-Garcia C."/>
            <person name="Mesa V."/>
            <person name="Sprenger R.R."/>
            <person name="Richter M."/>
            <person name="Diez M.S."/>
            <person name="Solano J."/>
            <person name="Bargiela R."/>
            <person name="Golyshina O.V."/>
            <person name="Manteca A."/>
            <person name="Ramos J.L."/>
            <person name="Gallego J.R."/>
            <person name="Llorente I."/>
            <person name="Martins Dos Santos V.A."/>
            <person name="Jensen O.N."/>
            <person name="Pelaez A.I."/>
            <person name="Sanchez J."/>
            <person name="Ferrer M."/>
        </authorList>
    </citation>
    <scope>NUCLEOTIDE SEQUENCE</scope>
</reference>
<protein>
    <submittedName>
        <fullName evidence="7">Cation/H+ exchanger</fullName>
    </submittedName>
</protein>
<accession>T1AJY9</accession>
<evidence type="ECO:0000313" key="7">
    <source>
        <dbReference type="EMBL" id="EQD60911.1"/>
    </source>
</evidence>
<evidence type="ECO:0000256" key="5">
    <source>
        <dbReference type="SAM" id="Phobius"/>
    </source>
</evidence>
<comment type="subcellular location">
    <subcellularLocation>
        <location evidence="1">Membrane</location>
        <topology evidence="1">Multi-pass membrane protein</topology>
    </subcellularLocation>
</comment>
<evidence type="ECO:0000256" key="4">
    <source>
        <dbReference type="ARBA" id="ARBA00023136"/>
    </source>
</evidence>
<dbReference type="GO" id="GO:0005886">
    <property type="term" value="C:plasma membrane"/>
    <property type="evidence" value="ECO:0007669"/>
    <property type="project" value="TreeGrafter"/>
</dbReference>
<evidence type="ECO:0000256" key="3">
    <source>
        <dbReference type="ARBA" id="ARBA00022989"/>
    </source>
</evidence>
<reference evidence="7" key="1">
    <citation type="submission" date="2013-08" db="EMBL/GenBank/DDBJ databases">
        <authorList>
            <person name="Mendez C."/>
            <person name="Richter M."/>
            <person name="Ferrer M."/>
            <person name="Sanchez J."/>
        </authorList>
    </citation>
    <scope>NUCLEOTIDE SEQUENCE</scope>
</reference>
<dbReference type="GO" id="GO:0015297">
    <property type="term" value="F:antiporter activity"/>
    <property type="evidence" value="ECO:0007669"/>
    <property type="project" value="InterPro"/>
</dbReference>
<feature type="transmembrane region" description="Helical" evidence="5">
    <location>
        <begin position="21"/>
        <end position="40"/>
    </location>
</feature>
<gene>
    <name evidence="7" type="ORF">B1A_09911</name>
</gene>
<evidence type="ECO:0000256" key="1">
    <source>
        <dbReference type="ARBA" id="ARBA00004141"/>
    </source>
</evidence>
<comment type="caution">
    <text evidence="7">The sequence shown here is derived from an EMBL/GenBank/DDBJ whole genome shotgun (WGS) entry which is preliminary data.</text>
</comment>
<keyword evidence="3 5" id="KW-1133">Transmembrane helix</keyword>
<feature type="non-terminal residue" evidence="7">
    <location>
        <position position="1"/>
    </location>
</feature>
<dbReference type="InterPro" id="IPR038770">
    <property type="entry name" value="Na+/solute_symporter_sf"/>
</dbReference>
<proteinExistence type="predicted"/>
<evidence type="ECO:0000256" key="2">
    <source>
        <dbReference type="ARBA" id="ARBA00022692"/>
    </source>
</evidence>
<feature type="domain" description="Cation/H+ exchanger transmembrane" evidence="6">
    <location>
        <begin position="30"/>
        <end position="84"/>
    </location>
</feature>
<organism evidence="7">
    <name type="scientific">mine drainage metagenome</name>
    <dbReference type="NCBI Taxonomy" id="410659"/>
    <lineage>
        <taxon>unclassified sequences</taxon>
        <taxon>metagenomes</taxon>
        <taxon>ecological metagenomes</taxon>
    </lineage>
</organism>
<dbReference type="EMBL" id="AUZX01007063">
    <property type="protein sequence ID" value="EQD60911.1"/>
    <property type="molecule type" value="Genomic_DNA"/>
</dbReference>